<feature type="transmembrane region" description="Helical" evidence="1">
    <location>
        <begin position="86"/>
        <end position="109"/>
    </location>
</feature>
<dbReference type="EMBL" id="BAAAQB010000025">
    <property type="protein sequence ID" value="GAA2132623.1"/>
    <property type="molecule type" value="Genomic_DNA"/>
</dbReference>
<dbReference type="Proteomes" id="UP001500102">
    <property type="component" value="Unassembled WGS sequence"/>
</dbReference>
<gene>
    <name evidence="2" type="ORF">GCM10009825_14930</name>
</gene>
<keyword evidence="1" id="KW-1133">Transmembrane helix</keyword>
<name>A0ABN2YUE3_9MICC</name>
<reference evidence="2 3" key="1">
    <citation type="journal article" date="2019" name="Int. J. Syst. Evol. Microbiol.">
        <title>The Global Catalogue of Microorganisms (GCM) 10K type strain sequencing project: providing services to taxonomists for standard genome sequencing and annotation.</title>
        <authorList>
            <consortium name="The Broad Institute Genomics Platform"/>
            <consortium name="The Broad Institute Genome Sequencing Center for Infectious Disease"/>
            <person name="Wu L."/>
            <person name="Ma J."/>
        </authorList>
    </citation>
    <scope>NUCLEOTIDE SEQUENCE [LARGE SCALE GENOMIC DNA]</scope>
    <source>
        <strain evidence="2 3">JCM 15921</strain>
    </source>
</reference>
<protein>
    <recommendedName>
        <fullName evidence="4">Phage holin family protein</fullName>
    </recommendedName>
</protein>
<dbReference type="RefSeq" id="WP_344363905.1">
    <property type="nucleotide sequence ID" value="NZ_BAAAQB010000025.1"/>
</dbReference>
<feature type="transmembrane region" description="Helical" evidence="1">
    <location>
        <begin position="51"/>
        <end position="80"/>
    </location>
</feature>
<keyword evidence="3" id="KW-1185">Reference proteome</keyword>
<keyword evidence="1" id="KW-0812">Transmembrane</keyword>
<evidence type="ECO:0000313" key="2">
    <source>
        <dbReference type="EMBL" id="GAA2132623.1"/>
    </source>
</evidence>
<keyword evidence="1" id="KW-0472">Membrane</keyword>
<organism evidence="2 3">
    <name type="scientific">Arthrobacter humicola</name>
    <dbReference type="NCBI Taxonomy" id="409291"/>
    <lineage>
        <taxon>Bacteria</taxon>
        <taxon>Bacillati</taxon>
        <taxon>Actinomycetota</taxon>
        <taxon>Actinomycetes</taxon>
        <taxon>Micrococcales</taxon>
        <taxon>Micrococcaceae</taxon>
        <taxon>Arthrobacter</taxon>
    </lineage>
</organism>
<sequence>MSGRHSGGTGGGLRISALPKTLKMIFKLAPRQLNDEIALAKAEIKRKGIQLGVAGAFLAVALIFVALLVIGLVVAAIMGLATIMPAWLAALLVCAFFLIIAAIGALIGVNKFKAAMPLVPEDTLRGLKHDLGVAKEGSAFDAAVLDPNSEQYKAAKAAKEAAAAKAKAEKEAKAAAKPDLGPAPTEAELRRRLDQRRTHLTGVRDELGRELDVKTQAQGLVAATQARLQESKEQLEDKIAGFRAARASARSSAGAPTTAADGQSLAGQIKQRWKPLAVLAASGAALAVLLRKLLKG</sequence>
<evidence type="ECO:0000256" key="1">
    <source>
        <dbReference type="SAM" id="Phobius"/>
    </source>
</evidence>
<accession>A0ABN2YUE3</accession>
<dbReference type="Pfam" id="PF07332">
    <property type="entry name" value="Phage_holin_3_6"/>
    <property type="match status" value="1"/>
</dbReference>
<comment type="caution">
    <text evidence="2">The sequence shown here is derived from an EMBL/GenBank/DDBJ whole genome shotgun (WGS) entry which is preliminary data.</text>
</comment>
<dbReference type="InterPro" id="IPR009937">
    <property type="entry name" value="Phage_holin_3_6"/>
</dbReference>
<evidence type="ECO:0000313" key="3">
    <source>
        <dbReference type="Proteomes" id="UP001500102"/>
    </source>
</evidence>
<proteinExistence type="predicted"/>
<evidence type="ECO:0008006" key="4">
    <source>
        <dbReference type="Google" id="ProtNLM"/>
    </source>
</evidence>